<accession>A0AAW6TPX7</accession>
<evidence type="ECO:0000256" key="1">
    <source>
        <dbReference type="SAM" id="MobiDB-lite"/>
    </source>
</evidence>
<gene>
    <name evidence="2" type="ORF">QJ522_00985</name>
</gene>
<dbReference type="EMBL" id="JASCXX010000001">
    <property type="protein sequence ID" value="MDI6447600.1"/>
    <property type="molecule type" value="Genomic_DNA"/>
</dbReference>
<comment type="caution">
    <text evidence="2">The sequence shown here is derived from an EMBL/GenBank/DDBJ whole genome shotgun (WGS) entry which is preliminary data.</text>
</comment>
<sequence length="163" mass="18398">MDLLSSIPDNLTELLVRIIRFTELRRDVLYRNMHNTRTPGFVPQDMPMLEFVGVLNGAIAEHLRNRRLLFCDTANIRFGPNSSMEIRPQPDPDARALLERNCDEYIQLQVSKLLENSLNRKIAKELLALKCGAPLGVAQWPGAEIATHNRPDEDPLTPGGITD</sequence>
<dbReference type="AlphaFoldDB" id="A0AAW6TPX7"/>
<evidence type="ECO:0000313" key="2">
    <source>
        <dbReference type="EMBL" id="MDI6447600.1"/>
    </source>
</evidence>
<evidence type="ECO:0000313" key="3">
    <source>
        <dbReference type="Proteomes" id="UP001431776"/>
    </source>
</evidence>
<keyword evidence="3" id="KW-1185">Reference proteome</keyword>
<protein>
    <submittedName>
        <fullName evidence="2">Uncharacterized protein</fullName>
    </submittedName>
</protein>
<dbReference type="RefSeq" id="WP_349243010.1">
    <property type="nucleotide sequence ID" value="NZ_JASCXX010000001.1"/>
</dbReference>
<name>A0AAW6TPX7_9BACT</name>
<proteinExistence type="predicted"/>
<dbReference type="Proteomes" id="UP001431776">
    <property type="component" value="Unassembled WGS sequence"/>
</dbReference>
<reference evidence="2" key="1">
    <citation type="submission" date="2023-05" db="EMBL/GenBank/DDBJ databases">
        <title>Anaerotaeda fermentans gen. nov., sp. nov., a novel anaerobic planctomycete of the new family within the order Sedimentisphaerales isolated from Taman Peninsula, Russia.</title>
        <authorList>
            <person name="Khomyakova M.A."/>
            <person name="Merkel A.Y."/>
            <person name="Slobodkin A.I."/>
        </authorList>
    </citation>
    <scope>NUCLEOTIDE SEQUENCE</scope>
    <source>
        <strain evidence="2">M17dextr</strain>
    </source>
</reference>
<organism evidence="2 3">
    <name type="scientific">Anaerobaca lacustris</name>
    <dbReference type="NCBI Taxonomy" id="3044600"/>
    <lineage>
        <taxon>Bacteria</taxon>
        <taxon>Pseudomonadati</taxon>
        <taxon>Planctomycetota</taxon>
        <taxon>Phycisphaerae</taxon>
        <taxon>Sedimentisphaerales</taxon>
        <taxon>Anaerobacaceae</taxon>
        <taxon>Anaerobaca</taxon>
    </lineage>
</organism>
<feature type="region of interest" description="Disordered" evidence="1">
    <location>
        <begin position="144"/>
        <end position="163"/>
    </location>
</feature>